<sequence>MATKQNPTTPKRRRPPARTAAARANQLKAAAFALAEERIADGTASNQLVVQCLKLDPEREELERVRLANENSLLDARVGALKSGQRLEELYAEALEAMKAYRGDDADV</sequence>
<evidence type="ECO:0000313" key="3">
    <source>
        <dbReference type="Proteomes" id="UP000713964"/>
    </source>
</evidence>
<gene>
    <name evidence="2" type="ORF">HXO58_08235</name>
</gene>
<protein>
    <submittedName>
        <fullName evidence="2">Uncharacterized protein</fullName>
    </submittedName>
</protein>
<evidence type="ECO:0000313" key="2">
    <source>
        <dbReference type="EMBL" id="MBF1659807.1"/>
    </source>
</evidence>
<comment type="caution">
    <text evidence="2">The sequence shown here is derived from an EMBL/GenBank/DDBJ whole genome shotgun (WGS) entry which is preliminary data.</text>
</comment>
<name>A0A930PN36_9MICC</name>
<dbReference type="EMBL" id="JABZXL010000026">
    <property type="protein sequence ID" value="MBF1659807.1"/>
    <property type="molecule type" value="Genomic_DNA"/>
</dbReference>
<feature type="region of interest" description="Disordered" evidence="1">
    <location>
        <begin position="1"/>
        <end position="21"/>
    </location>
</feature>
<reference evidence="2" key="1">
    <citation type="submission" date="2020-04" db="EMBL/GenBank/DDBJ databases">
        <title>Deep metagenomics examines the oral microbiome during advanced dental caries in children, revealing novel taxa and co-occurrences with host molecules.</title>
        <authorList>
            <person name="Baker J.L."/>
            <person name="Morton J.T."/>
            <person name="Dinis M."/>
            <person name="Alvarez R."/>
            <person name="Tran N.C."/>
            <person name="Knight R."/>
            <person name="Edlund A."/>
        </authorList>
    </citation>
    <scope>NUCLEOTIDE SEQUENCE</scope>
    <source>
        <strain evidence="2">JCVI_29_bin.11</strain>
    </source>
</reference>
<evidence type="ECO:0000256" key="1">
    <source>
        <dbReference type="SAM" id="MobiDB-lite"/>
    </source>
</evidence>
<accession>A0A930PN36</accession>
<proteinExistence type="predicted"/>
<organism evidence="2 3">
    <name type="scientific">Rothia mucilaginosa</name>
    <dbReference type="NCBI Taxonomy" id="43675"/>
    <lineage>
        <taxon>Bacteria</taxon>
        <taxon>Bacillati</taxon>
        <taxon>Actinomycetota</taxon>
        <taxon>Actinomycetes</taxon>
        <taxon>Micrococcales</taxon>
        <taxon>Micrococcaceae</taxon>
        <taxon>Rothia</taxon>
    </lineage>
</organism>
<dbReference type="Proteomes" id="UP000713964">
    <property type="component" value="Unassembled WGS sequence"/>
</dbReference>
<dbReference type="AlphaFoldDB" id="A0A930PN36"/>